<proteinExistence type="predicted"/>
<evidence type="ECO:0000313" key="2">
    <source>
        <dbReference type="Proteomes" id="UP000663880"/>
    </source>
</evidence>
<comment type="caution">
    <text evidence="1">The sequence shown here is derived from an EMBL/GenBank/DDBJ whole genome shotgun (WGS) entry which is preliminary data.</text>
</comment>
<organism evidence="1 2">
    <name type="scientific">Pieris macdunnoughi</name>
    <dbReference type="NCBI Taxonomy" id="345717"/>
    <lineage>
        <taxon>Eukaryota</taxon>
        <taxon>Metazoa</taxon>
        <taxon>Ecdysozoa</taxon>
        <taxon>Arthropoda</taxon>
        <taxon>Hexapoda</taxon>
        <taxon>Insecta</taxon>
        <taxon>Pterygota</taxon>
        <taxon>Neoptera</taxon>
        <taxon>Endopterygota</taxon>
        <taxon>Lepidoptera</taxon>
        <taxon>Glossata</taxon>
        <taxon>Ditrysia</taxon>
        <taxon>Papilionoidea</taxon>
        <taxon>Pieridae</taxon>
        <taxon>Pierinae</taxon>
        <taxon>Pieris</taxon>
    </lineage>
</organism>
<keyword evidence="2" id="KW-1185">Reference proteome</keyword>
<reference evidence="1" key="1">
    <citation type="submission" date="2021-02" db="EMBL/GenBank/DDBJ databases">
        <authorList>
            <person name="Steward A R."/>
        </authorList>
    </citation>
    <scope>NUCLEOTIDE SEQUENCE</scope>
</reference>
<protein>
    <submittedName>
        <fullName evidence="1">Uncharacterized protein</fullName>
    </submittedName>
</protein>
<dbReference type="EMBL" id="CAJOBZ010000070">
    <property type="protein sequence ID" value="CAF4947312.1"/>
    <property type="molecule type" value="Genomic_DNA"/>
</dbReference>
<dbReference type="OrthoDB" id="6885216at2759"/>
<name>A0A821XTY7_9NEOP</name>
<evidence type="ECO:0000313" key="1">
    <source>
        <dbReference type="EMBL" id="CAF4947312.1"/>
    </source>
</evidence>
<dbReference type="AlphaFoldDB" id="A0A821XTY7"/>
<sequence length="245" mass="28866">MDRPLSPISLNEEEGFVKIVALNDQAEETTENLQDQMNTQYVLDVKETPKPKKTKRKQLLIQKKKQINAMKKHPMWRWLENSWQSDVTIQAIKPWLTLVNQKSLETKNMTLYHAGQRISKIMKEYINYLKENKITLTNCGFANFEEWACEEGFSTTYGKLQAMDWDDVLNELLFTHYSDAIMALEKRRVEQEMEEMEFSLSPNMKNTSMWFILRMSKGFTNIKAVMALYNALVRSHMECDSMRLV</sequence>
<gene>
    <name evidence="1" type="ORF">PMACD_LOCUS15309</name>
</gene>
<accession>A0A821XTY7</accession>
<dbReference type="Proteomes" id="UP000663880">
    <property type="component" value="Unassembled WGS sequence"/>
</dbReference>